<feature type="transmembrane region" description="Helical" evidence="2">
    <location>
        <begin position="32"/>
        <end position="56"/>
    </location>
</feature>
<feature type="compositionally biased region" description="Low complexity" evidence="1">
    <location>
        <begin position="150"/>
        <end position="177"/>
    </location>
</feature>
<feature type="transmembrane region" description="Helical" evidence="2">
    <location>
        <begin position="62"/>
        <end position="81"/>
    </location>
</feature>
<feature type="compositionally biased region" description="Polar residues" evidence="1">
    <location>
        <begin position="210"/>
        <end position="219"/>
    </location>
</feature>
<organism evidence="3 4">
    <name type="scientific">Tsukamurella soli</name>
    <dbReference type="NCBI Taxonomy" id="644556"/>
    <lineage>
        <taxon>Bacteria</taxon>
        <taxon>Bacillati</taxon>
        <taxon>Actinomycetota</taxon>
        <taxon>Actinomycetes</taxon>
        <taxon>Mycobacteriales</taxon>
        <taxon>Tsukamurellaceae</taxon>
        <taxon>Tsukamurella</taxon>
    </lineage>
</organism>
<evidence type="ECO:0000256" key="1">
    <source>
        <dbReference type="SAM" id="MobiDB-lite"/>
    </source>
</evidence>
<feature type="transmembrane region" description="Helical" evidence="2">
    <location>
        <begin position="102"/>
        <end position="119"/>
    </location>
</feature>
<protein>
    <submittedName>
        <fullName evidence="3">Uncharacterized protein</fullName>
    </submittedName>
</protein>
<feature type="region of interest" description="Disordered" evidence="1">
    <location>
        <begin position="141"/>
        <end position="303"/>
    </location>
</feature>
<evidence type="ECO:0000313" key="3">
    <source>
        <dbReference type="EMBL" id="GAA4389204.1"/>
    </source>
</evidence>
<feature type="region of interest" description="Disordered" evidence="1">
    <location>
        <begin position="1"/>
        <end position="26"/>
    </location>
</feature>
<feature type="compositionally biased region" description="Low complexity" evidence="1">
    <location>
        <begin position="267"/>
        <end position="289"/>
    </location>
</feature>
<evidence type="ECO:0000313" key="4">
    <source>
        <dbReference type="Proteomes" id="UP001500635"/>
    </source>
</evidence>
<feature type="region of interest" description="Disordered" evidence="1">
    <location>
        <begin position="344"/>
        <end position="419"/>
    </location>
</feature>
<reference evidence="4" key="1">
    <citation type="journal article" date="2019" name="Int. J. Syst. Evol. Microbiol.">
        <title>The Global Catalogue of Microorganisms (GCM) 10K type strain sequencing project: providing services to taxonomists for standard genome sequencing and annotation.</title>
        <authorList>
            <consortium name="The Broad Institute Genomics Platform"/>
            <consortium name="The Broad Institute Genome Sequencing Center for Infectious Disease"/>
            <person name="Wu L."/>
            <person name="Ma J."/>
        </authorList>
    </citation>
    <scope>NUCLEOTIDE SEQUENCE [LARGE SCALE GENOMIC DNA]</scope>
    <source>
        <strain evidence="4">JCM 17688</strain>
    </source>
</reference>
<feature type="region of interest" description="Disordered" evidence="1">
    <location>
        <begin position="456"/>
        <end position="481"/>
    </location>
</feature>
<keyword evidence="2" id="KW-0472">Membrane</keyword>
<keyword evidence="2" id="KW-1133">Transmembrane helix</keyword>
<keyword evidence="2" id="KW-0812">Transmembrane</keyword>
<proteinExistence type="predicted"/>
<keyword evidence="4" id="KW-1185">Reference proteome</keyword>
<sequence length="601" mass="60203">MTTPPPTHTERPPRTTPTPAARAPRRGRGRDLTLGVLLTTLGVAGIVAGVIFTIHAPHYRPVPAVFLGFWLVMVIVGRILTTGLTRLRAARIPAPSPAQVRGAAAVIGIVAAVGMIGTIDPHHHTLPAASAVCPGDATCGPNPGGGGTGPTLEITPPQQPTTAIQAPPTTTTIGPAPDTGLPAQPPGGNSGGMDVQTPDMPTPTPGSCIVNCNATQAPTRQHPGVQAPRQPTAQQQPAQTQQATQTQQPITTTPPEKTTPTGPPPTVTVTETTAAVPPAPAPTTTAGPASHPGHNTDPPPGAYLIGEATALLAGARRRTGTGAATDATLDQMDQDGEEDYDTAAAPIDLMPGPDTGSSSAYPAPVDPASVLPGQYPGGVLADTPRPTSPLDTTLQLAGHEPGPAQNPLPSEPTQTPTIPACVDPSRLPGQFPDGELATVPRPTPPLDSVLAQLGKEMPELPPDSPGADPAGSSGSSLLDDIGAGLTNPLTLQNTGGGLGLNAITGVARKWGPEVGEETLGKLGWGATGPLAVLGTGAAIRGDIEDNMNPTKAIVSEVAGTAVTLAVTAAFASATGGLGLIGGPILAGALGSITTSVIQHFW</sequence>
<dbReference type="Proteomes" id="UP001500635">
    <property type="component" value="Unassembled WGS sequence"/>
</dbReference>
<comment type="caution">
    <text evidence="3">The sequence shown here is derived from an EMBL/GenBank/DDBJ whole genome shotgun (WGS) entry which is preliminary data.</text>
</comment>
<feature type="compositionally biased region" description="Low complexity" evidence="1">
    <location>
        <begin position="465"/>
        <end position="481"/>
    </location>
</feature>
<evidence type="ECO:0000256" key="2">
    <source>
        <dbReference type="SAM" id="Phobius"/>
    </source>
</evidence>
<gene>
    <name evidence="3" type="ORF">GCM10023147_15610</name>
</gene>
<feature type="compositionally biased region" description="Low complexity" evidence="1">
    <location>
        <begin position="225"/>
        <end position="260"/>
    </location>
</feature>
<accession>A0ABP8JDL5</accession>
<dbReference type="RefSeq" id="WP_344993330.1">
    <property type="nucleotide sequence ID" value="NZ_BAABFR010000018.1"/>
</dbReference>
<name>A0ABP8JDL5_9ACTN</name>
<dbReference type="EMBL" id="BAABFR010000018">
    <property type="protein sequence ID" value="GAA4389204.1"/>
    <property type="molecule type" value="Genomic_DNA"/>
</dbReference>